<sequence length="251" mass="28205">MRGIVINICLTVATSFGVYTVNQGDDPFNSYVKGAEYVGSQEKGYLKNMITSLPCYDALPFVAEDYEKLGPLLEDPANLRPLMVDNKVAFNVNGLSVSPKEAEESLLTLSDQIKDKISERIKEAIHYKAKLPSQAEVTQRIHATLDRMSQVDDLEGEFVKKAHATFTAHPEYAQYINILISALPTTFDHEVLGYLEEFFAEANTYDCEDADKLRSAIAKIQKEYSIFPDPYYQKLNMAIARPDNAIPAYSR</sequence>
<reference evidence="1" key="1">
    <citation type="submission" date="2022-04" db="EMBL/GenBank/DDBJ databases">
        <title>Genome of the entomopathogenic fungus Entomophthora muscae.</title>
        <authorList>
            <person name="Elya C."/>
            <person name="Lovett B.R."/>
            <person name="Lee E."/>
            <person name="Macias A.M."/>
            <person name="Hajek A.E."/>
            <person name="De Bivort B.L."/>
            <person name="Kasson M.T."/>
            <person name="De Fine Licht H.H."/>
            <person name="Stajich J.E."/>
        </authorList>
    </citation>
    <scope>NUCLEOTIDE SEQUENCE</scope>
    <source>
        <strain evidence="1">Berkeley</strain>
    </source>
</reference>
<protein>
    <submittedName>
        <fullName evidence="1">Uncharacterized protein</fullName>
    </submittedName>
</protein>
<dbReference type="Proteomes" id="UP001165960">
    <property type="component" value="Unassembled WGS sequence"/>
</dbReference>
<evidence type="ECO:0000313" key="1">
    <source>
        <dbReference type="EMBL" id="KAJ9059945.1"/>
    </source>
</evidence>
<gene>
    <name evidence="1" type="ORF">DSO57_1036249</name>
</gene>
<dbReference type="EMBL" id="QTSX02005313">
    <property type="protein sequence ID" value="KAJ9059945.1"/>
    <property type="molecule type" value="Genomic_DNA"/>
</dbReference>
<name>A0ACC2SC87_9FUNG</name>
<accession>A0ACC2SC87</accession>
<evidence type="ECO:0000313" key="2">
    <source>
        <dbReference type="Proteomes" id="UP001165960"/>
    </source>
</evidence>
<comment type="caution">
    <text evidence="1">The sequence shown here is derived from an EMBL/GenBank/DDBJ whole genome shotgun (WGS) entry which is preliminary data.</text>
</comment>
<keyword evidence="2" id="KW-1185">Reference proteome</keyword>
<proteinExistence type="predicted"/>
<organism evidence="1 2">
    <name type="scientific">Entomophthora muscae</name>
    <dbReference type="NCBI Taxonomy" id="34485"/>
    <lineage>
        <taxon>Eukaryota</taxon>
        <taxon>Fungi</taxon>
        <taxon>Fungi incertae sedis</taxon>
        <taxon>Zoopagomycota</taxon>
        <taxon>Entomophthoromycotina</taxon>
        <taxon>Entomophthoromycetes</taxon>
        <taxon>Entomophthorales</taxon>
        <taxon>Entomophthoraceae</taxon>
        <taxon>Entomophthora</taxon>
    </lineage>
</organism>